<dbReference type="AlphaFoldDB" id="A0A7S4UHA6"/>
<evidence type="ECO:0000313" key="5">
    <source>
        <dbReference type="EMBL" id="CAE2319600.1"/>
    </source>
</evidence>
<evidence type="ECO:0000256" key="2">
    <source>
        <dbReference type="ARBA" id="ARBA00023015"/>
    </source>
</evidence>
<dbReference type="GO" id="GO:0006357">
    <property type="term" value="P:regulation of transcription by RNA polymerase II"/>
    <property type="evidence" value="ECO:0007669"/>
    <property type="project" value="InterPro"/>
</dbReference>
<reference evidence="5" key="1">
    <citation type="submission" date="2021-01" db="EMBL/GenBank/DDBJ databases">
        <authorList>
            <person name="Corre E."/>
            <person name="Pelletier E."/>
            <person name="Niang G."/>
            <person name="Scheremetjew M."/>
            <person name="Finn R."/>
            <person name="Kale V."/>
            <person name="Holt S."/>
            <person name="Cochrane G."/>
            <person name="Meng A."/>
            <person name="Brown T."/>
            <person name="Cohen L."/>
        </authorList>
    </citation>
    <scope>NUCLEOTIDE SEQUENCE</scope>
    <source>
        <strain evidence="5">CCMP 2712</strain>
    </source>
</reference>
<evidence type="ECO:0000256" key="1">
    <source>
        <dbReference type="ARBA" id="ARBA00004123"/>
    </source>
</evidence>
<keyword evidence="4" id="KW-0539">Nucleus</keyword>
<accession>A0A7S4UHA6</accession>
<comment type="subcellular location">
    <subcellularLocation>
        <location evidence="1">Nucleus</location>
    </subcellularLocation>
</comment>
<protein>
    <submittedName>
        <fullName evidence="5">Uncharacterized protein</fullName>
    </submittedName>
</protein>
<dbReference type="GO" id="GO:0003712">
    <property type="term" value="F:transcription coregulator activity"/>
    <property type="evidence" value="ECO:0007669"/>
    <property type="project" value="InterPro"/>
</dbReference>
<evidence type="ECO:0000256" key="4">
    <source>
        <dbReference type="ARBA" id="ARBA00023242"/>
    </source>
</evidence>
<keyword evidence="3" id="KW-0804">Transcription</keyword>
<dbReference type="EMBL" id="HBKN01033854">
    <property type="protein sequence ID" value="CAE2319600.1"/>
    <property type="molecule type" value="Transcribed_RNA"/>
</dbReference>
<keyword evidence="2" id="KW-0805">Transcription regulation</keyword>
<organism evidence="5">
    <name type="scientific">Guillardia theta</name>
    <name type="common">Cryptophyte</name>
    <name type="synonym">Cryptomonas phi</name>
    <dbReference type="NCBI Taxonomy" id="55529"/>
    <lineage>
        <taxon>Eukaryota</taxon>
        <taxon>Cryptophyceae</taxon>
        <taxon>Pyrenomonadales</taxon>
        <taxon>Geminigeraceae</taxon>
        <taxon>Guillardia</taxon>
    </lineage>
</organism>
<name>A0A7S4UHA6_GUITH</name>
<proteinExistence type="predicted"/>
<evidence type="ECO:0000256" key="3">
    <source>
        <dbReference type="ARBA" id="ARBA00023163"/>
    </source>
</evidence>
<gene>
    <name evidence="5" type="ORF">GTHE00462_LOCUS26386</name>
</gene>
<dbReference type="InterPro" id="IPR009332">
    <property type="entry name" value="Med22"/>
</dbReference>
<dbReference type="Pfam" id="PF06179">
    <property type="entry name" value="Med22"/>
    <property type="match status" value="1"/>
</dbReference>
<sequence>MNAHGNYSLPSTGIGMGGSMMGQMQQPLLQSKDLTEQAKQCQEAIEMMLQSYEGILLQARTYPTAADCTSTTSMQLQVEKIAYASETLLQTISALRVSGVANNVPHLNAHMEKRIKDLKDTEIESQQALVSLSLEIADLLQELEHSYYTTPSFD</sequence>
<dbReference type="GO" id="GO:0016592">
    <property type="term" value="C:mediator complex"/>
    <property type="evidence" value="ECO:0007669"/>
    <property type="project" value="InterPro"/>
</dbReference>